<sequence length="673" mass="73162">MQRIRKISNLFKKPDEAPTPDNFLDVKVSRQDRAHDRTLRHFKSSQLKHVKSVPLRTNKPSYRGGQHVPKDKIVYPLIPTTHHVDILQVQSRPSTSSYDTFNSEPTLDLLPPQTEKEIRYAKDVLRNLRLEKLASRDKPLPPSPPGTGGAQQSRYATTHGYNRATPQEPPAKVAATVNLKAAPASATAPRARGREVAKPVPGVQLSSKNAHLYDAVTATTPERKVDYTRLGPPTAQFSMFKPIDKGPSQPQHSAPSPAPASTRSEATSPALSAKPASRPRVFDGHLSDDSDSAYSIQISMDSISVLTDESPRNLHYARRPKVHRGDEHKRRPSVDEHGVMQEPAPTPASAPARRADDGDRAFVSSNSLRRYPAMRRTGSSGSLVNQSQPVSSRPSQAAPGAGNGGKNTYAQDMLSRAHKAAAVASLRAIPTPVSPVSAGSKNTKVHMAPSPQTAARGDYPHDAHFMAGPLEAGIPFPTTVLRHTPISPQVQSVARAIADRECGLPRAREHQDRYYDNIYASSSRPGSVMHSTPPPQARSQSPKLRSVAHPVPQVTIRPLNPHKKSTPQPTSSHANAASSSRSASRTLQPAPAKHAVKVSAASGMGQRRSYKAEVVRGVPAYEGGLSSEEELDLALSEPEGVAFPVLVPAPRKRSDGTRKGYVEKERRERERRY</sequence>
<feature type="region of interest" description="Disordered" evidence="1">
    <location>
        <begin position="315"/>
        <end position="409"/>
    </location>
</feature>
<dbReference type="OrthoDB" id="10585429at2759"/>
<feature type="compositionally biased region" description="Low complexity" evidence="1">
    <location>
        <begin position="247"/>
        <end position="270"/>
    </location>
</feature>
<feature type="region of interest" description="Disordered" evidence="1">
    <location>
        <begin position="520"/>
        <end position="608"/>
    </location>
</feature>
<feature type="compositionally biased region" description="Low complexity" evidence="1">
    <location>
        <begin position="571"/>
        <end position="584"/>
    </location>
</feature>
<feature type="region of interest" description="Disordered" evidence="1">
    <location>
        <begin position="224"/>
        <end position="291"/>
    </location>
</feature>
<dbReference type="AlphaFoldDB" id="A0A4S4MX08"/>
<organism evidence="2 3">
    <name type="scientific">Antrodiella citrinella</name>
    <dbReference type="NCBI Taxonomy" id="2447956"/>
    <lineage>
        <taxon>Eukaryota</taxon>
        <taxon>Fungi</taxon>
        <taxon>Dikarya</taxon>
        <taxon>Basidiomycota</taxon>
        <taxon>Agaricomycotina</taxon>
        <taxon>Agaricomycetes</taxon>
        <taxon>Polyporales</taxon>
        <taxon>Steccherinaceae</taxon>
        <taxon>Antrodiella</taxon>
    </lineage>
</organism>
<feature type="compositionally biased region" description="Polar residues" evidence="1">
    <location>
        <begin position="377"/>
        <end position="395"/>
    </location>
</feature>
<feature type="region of interest" description="Disordered" evidence="1">
    <location>
        <begin position="648"/>
        <end position="673"/>
    </location>
</feature>
<feature type="compositionally biased region" description="Basic and acidic residues" evidence="1">
    <location>
        <begin position="323"/>
        <end position="339"/>
    </location>
</feature>
<accession>A0A4S4MX08</accession>
<feature type="compositionally biased region" description="Basic and acidic residues" evidence="1">
    <location>
        <begin position="652"/>
        <end position="673"/>
    </location>
</feature>
<feature type="region of interest" description="Disordered" evidence="1">
    <location>
        <begin position="132"/>
        <end position="155"/>
    </location>
</feature>
<keyword evidence="3" id="KW-1185">Reference proteome</keyword>
<feature type="region of interest" description="Disordered" evidence="1">
    <location>
        <begin position="182"/>
        <end position="203"/>
    </location>
</feature>
<evidence type="ECO:0000313" key="2">
    <source>
        <dbReference type="EMBL" id="THH30939.1"/>
    </source>
</evidence>
<evidence type="ECO:0000256" key="1">
    <source>
        <dbReference type="SAM" id="MobiDB-lite"/>
    </source>
</evidence>
<dbReference type="Proteomes" id="UP000308730">
    <property type="component" value="Unassembled WGS sequence"/>
</dbReference>
<feature type="region of interest" description="Disordered" evidence="1">
    <location>
        <begin position="434"/>
        <end position="453"/>
    </location>
</feature>
<evidence type="ECO:0000313" key="3">
    <source>
        <dbReference type="Proteomes" id="UP000308730"/>
    </source>
</evidence>
<dbReference type="EMBL" id="SGPM01000063">
    <property type="protein sequence ID" value="THH30939.1"/>
    <property type="molecule type" value="Genomic_DNA"/>
</dbReference>
<gene>
    <name evidence="2" type="ORF">EUX98_g3241</name>
</gene>
<name>A0A4S4MX08_9APHY</name>
<feature type="region of interest" description="Disordered" evidence="1">
    <location>
        <begin position="1"/>
        <end position="24"/>
    </location>
</feature>
<protein>
    <submittedName>
        <fullName evidence="2">Uncharacterized protein</fullName>
    </submittedName>
</protein>
<proteinExistence type="predicted"/>
<comment type="caution">
    <text evidence="2">The sequence shown here is derived from an EMBL/GenBank/DDBJ whole genome shotgun (WGS) entry which is preliminary data.</text>
</comment>
<reference evidence="2 3" key="1">
    <citation type="submission" date="2019-02" db="EMBL/GenBank/DDBJ databases">
        <title>Genome sequencing of the rare red list fungi Antrodiella citrinella (Flaviporus citrinellus).</title>
        <authorList>
            <person name="Buettner E."/>
            <person name="Kellner H."/>
        </authorList>
    </citation>
    <scope>NUCLEOTIDE SEQUENCE [LARGE SCALE GENOMIC DNA]</scope>
    <source>
        <strain evidence="2 3">DSM 108506</strain>
    </source>
</reference>